<keyword evidence="7" id="KW-0819">tRNA processing</keyword>
<dbReference type="GO" id="GO:0008023">
    <property type="term" value="C:transcription elongation factor complex"/>
    <property type="evidence" value="ECO:0007669"/>
    <property type="project" value="TreeGrafter"/>
</dbReference>
<dbReference type="PANTHER" id="PTHR12896:SF1">
    <property type="entry name" value="ELONGATOR COMPLEX PROTEIN 4"/>
    <property type="match status" value="1"/>
</dbReference>
<dbReference type="GeneID" id="33561077"/>
<comment type="caution">
    <text evidence="10">The sequence shown here is derived from an EMBL/GenBank/DDBJ whole genome shotgun (WGS) entry which is preliminary data.</text>
</comment>
<dbReference type="GO" id="GO:0002098">
    <property type="term" value="P:tRNA wobble uridine modification"/>
    <property type="evidence" value="ECO:0007669"/>
    <property type="project" value="InterPro"/>
</dbReference>
<keyword evidence="6" id="KW-0963">Cytoplasm</keyword>
<dbReference type="UniPathway" id="UPA00988"/>
<feature type="compositionally biased region" description="Polar residues" evidence="9">
    <location>
        <begin position="1"/>
        <end position="14"/>
    </location>
</feature>
<evidence type="ECO:0000313" key="11">
    <source>
        <dbReference type="Proteomes" id="UP000193218"/>
    </source>
</evidence>
<dbReference type="CDD" id="cd19494">
    <property type="entry name" value="Elp4"/>
    <property type="match status" value="1"/>
</dbReference>
<evidence type="ECO:0000256" key="8">
    <source>
        <dbReference type="ARBA" id="ARBA00023242"/>
    </source>
</evidence>
<dbReference type="EMBL" id="NBSH01000011">
    <property type="protein sequence ID" value="ORX35273.1"/>
    <property type="molecule type" value="Genomic_DNA"/>
</dbReference>
<evidence type="ECO:0000256" key="7">
    <source>
        <dbReference type="ARBA" id="ARBA00022694"/>
    </source>
</evidence>
<protein>
    <recommendedName>
        <fullName evidence="5">Elongator complex protein 4</fullName>
    </recommendedName>
</protein>
<gene>
    <name evidence="10" type="ORF">BD324DRAFT_86557</name>
</gene>
<name>A0A1Y1UB58_9TREE</name>
<feature type="compositionally biased region" description="Basic and acidic residues" evidence="9">
    <location>
        <begin position="463"/>
        <end position="478"/>
    </location>
</feature>
<evidence type="ECO:0000256" key="4">
    <source>
        <dbReference type="ARBA" id="ARBA00007573"/>
    </source>
</evidence>
<evidence type="ECO:0000256" key="6">
    <source>
        <dbReference type="ARBA" id="ARBA00022490"/>
    </source>
</evidence>
<feature type="region of interest" description="Disordered" evidence="9">
    <location>
        <begin position="1"/>
        <end position="24"/>
    </location>
</feature>
<keyword evidence="8" id="KW-0539">Nucleus</keyword>
<dbReference type="Proteomes" id="UP000193218">
    <property type="component" value="Unassembled WGS sequence"/>
</dbReference>
<evidence type="ECO:0000256" key="1">
    <source>
        <dbReference type="ARBA" id="ARBA00004123"/>
    </source>
</evidence>
<organism evidence="10 11">
    <name type="scientific">Kockovaella imperatae</name>
    <dbReference type="NCBI Taxonomy" id="4999"/>
    <lineage>
        <taxon>Eukaryota</taxon>
        <taxon>Fungi</taxon>
        <taxon>Dikarya</taxon>
        <taxon>Basidiomycota</taxon>
        <taxon>Agaricomycotina</taxon>
        <taxon>Tremellomycetes</taxon>
        <taxon>Tremellales</taxon>
        <taxon>Cuniculitremaceae</taxon>
        <taxon>Kockovaella</taxon>
    </lineage>
</organism>
<evidence type="ECO:0000256" key="3">
    <source>
        <dbReference type="ARBA" id="ARBA00005043"/>
    </source>
</evidence>
<feature type="compositionally biased region" description="Polar residues" evidence="9">
    <location>
        <begin position="409"/>
        <end position="433"/>
    </location>
</feature>
<dbReference type="RefSeq" id="XP_021869463.1">
    <property type="nucleotide sequence ID" value="XM_022019268.1"/>
</dbReference>
<dbReference type="PANTHER" id="PTHR12896">
    <property type="entry name" value="PAX6 NEIGHBOR PROTEIN PAXNEB"/>
    <property type="match status" value="1"/>
</dbReference>
<dbReference type="AlphaFoldDB" id="A0A1Y1UB58"/>
<dbReference type="STRING" id="4999.A0A1Y1UB58"/>
<evidence type="ECO:0000313" key="10">
    <source>
        <dbReference type="EMBL" id="ORX35273.1"/>
    </source>
</evidence>
<dbReference type="FunCoup" id="A0A1Y1UB58">
    <property type="interactions" value="519"/>
</dbReference>
<comment type="pathway">
    <text evidence="3">tRNA modification; 5-methoxycarbonylmethyl-2-thiouridine-tRNA biosynthesis.</text>
</comment>
<proteinExistence type="inferred from homology"/>
<dbReference type="GO" id="GO:0033588">
    <property type="term" value="C:elongator holoenzyme complex"/>
    <property type="evidence" value="ECO:0007669"/>
    <property type="project" value="InterPro"/>
</dbReference>
<evidence type="ECO:0000256" key="5">
    <source>
        <dbReference type="ARBA" id="ARBA00020265"/>
    </source>
</evidence>
<accession>A0A1Y1UB58</accession>
<feature type="region of interest" description="Disordered" evidence="9">
    <location>
        <begin position="406"/>
        <end position="478"/>
    </location>
</feature>
<dbReference type="OrthoDB" id="289162at2759"/>
<keyword evidence="11" id="KW-1185">Reference proteome</keyword>
<dbReference type="Pfam" id="PF05625">
    <property type="entry name" value="PAXNEB"/>
    <property type="match status" value="1"/>
</dbReference>
<dbReference type="InterPro" id="IPR027417">
    <property type="entry name" value="P-loop_NTPase"/>
</dbReference>
<feature type="region of interest" description="Disordered" evidence="9">
    <location>
        <begin position="266"/>
        <end position="285"/>
    </location>
</feature>
<dbReference type="Gene3D" id="3.40.50.300">
    <property type="entry name" value="P-loop containing nucleotide triphosphate hydrolases"/>
    <property type="match status" value="1"/>
</dbReference>
<comment type="subcellular location">
    <subcellularLocation>
        <location evidence="2">Cytoplasm</location>
    </subcellularLocation>
    <subcellularLocation>
        <location evidence="1">Nucleus</location>
    </subcellularLocation>
</comment>
<sequence length="486" mass="52572">MPSFVKRTTASSNAPPAGTTPALSTSIPPLYLAPTGIPSLDDIFGGGMPLGNVWMVLTPDRHTNWSRIVERYWTARGLVDGQKGLVVGEKGEDIVRGCMWLDEARSESSARAGSESEGEEAGLKDVSALGENRPKIAWRYDGMKKFETGIGKGDRGELNLLKTIPQSTISSMEKQKIQRYIPLDPPNNIAGSSSLAWSIMSSVLSQIQALLHTHNDSQVLRITVHNLGDIFWGSPSSAQILRFIHSLRSMVRDRSASVLVAMPADLSRSPPTSARREGSDESASSSREWIKQLAWSVDACIELKGFGDDPTLPPVFHPLHGLLTVHSLPTTHHVLPPSYKHSSLLGLSTSTSTAGRGGGAGENNLGFRLGRKRFSVETVHLGIEGGQGERRTEPVPDTSLLSAGIERPAQQTSHETKLQSGQVDITTPGQKPSMSVPPDVSGKSDISGVKKRVKGVRFSAADDTPRDDGPEGRVKIRHDQMDLYEF</sequence>
<comment type="similarity">
    <text evidence="4">Belongs to the ELP4 family.</text>
</comment>
<dbReference type="InParanoid" id="A0A1Y1UB58"/>
<dbReference type="GO" id="GO:0005737">
    <property type="term" value="C:cytoplasm"/>
    <property type="evidence" value="ECO:0007669"/>
    <property type="project" value="UniProtKB-SubCell"/>
</dbReference>
<dbReference type="InterPro" id="IPR008728">
    <property type="entry name" value="Elongator_complex_protein_4"/>
</dbReference>
<reference evidence="10 11" key="1">
    <citation type="submission" date="2017-03" db="EMBL/GenBank/DDBJ databases">
        <title>Widespread Adenine N6-methylation of Active Genes in Fungi.</title>
        <authorList>
            <consortium name="DOE Joint Genome Institute"/>
            <person name="Mondo S.J."/>
            <person name="Dannebaum R.O."/>
            <person name="Kuo R.C."/>
            <person name="Louie K.B."/>
            <person name="Bewick A.J."/>
            <person name="Labutti K."/>
            <person name="Haridas S."/>
            <person name="Kuo A."/>
            <person name="Salamov A."/>
            <person name="Ahrendt S.R."/>
            <person name="Lau R."/>
            <person name="Bowen B.P."/>
            <person name="Lipzen A."/>
            <person name="Sullivan W."/>
            <person name="Andreopoulos W.B."/>
            <person name="Clum A."/>
            <person name="Lindquist E."/>
            <person name="Daum C."/>
            <person name="Northen T.R."/>
            <person name="Ramamoorthy G."/>
            <person name="Schmitz R.J."/>
            <person name="Gryganskyi A."/>
            <person name="Culley D."/>
            <person name="Magnuson J."/>
            <person name="James T.Y."/>
            <person name="O'Malley M.A."/>
            <person name="Stajich J.E."/>
            <person name="Spatafora J.W."/>
            <person name="Visel A."/>
            <person name="Grigoriev I.V."/>
        </authorList>
    </citation>
    <scope>NUCLEOTIDE SEQUENCE [LARGE SCALE GENOMIC DNA]</scope>
    <source>
        <strain evidence="10 11">NRRL Y-17943</strain>
    </source>
</reference>
<evidence type="ECO:0000256" key="2">
    <source>
        <dbReference type="ARBA" id="ARBA00004496"/>
    </source>
</evidence>
<evidence type="ECO:0000256" key="9">
    <source>
        <dbReference type="SAM" id="MobiDB-lite"/>
    </source>
</evidence>